<feature type="domain" description="Rrn7/TAF1B C-terminal cyclin" evidence="11">
    <location>
        <begin position="235"/>
        <end position="306"/>
    </location>
</feature>
<keyword evidence="4" id="KW-0863">Zinc-finger</keyword>
<evidence type="ECO:0000313" key="13">
    <source>
        <dbReference type="Proteomes" id="UP000478008"/>
    </source>
</evidence>
<comment type="similarity">
    <text evidence="2">Belongs to the RRN7/TAF1B family.</text>
</comment>
<keyword evidence="5" id="KW-0862">Zinc</keyword>
<keyword evidence="3" id="KW-0479">Metal-binding</keyword>
<reference evidence="12 13" key="1">
    <citation type="submission" date="2019-07" db="EMBL/GenBank/DDBJ databases">
        <authorList>
            <person name="Friedrich A."/>
            <person name="Schacherer J."/>
        </authorList>
    </citation>
    <scope>NUCLEOTIDE SEQUENCE [LARGE SCALE GENOMIC DNA]</scope>
</reference>
<evidence type="ECO:0000256" key="6">
    <source>
        <dbReference type="ARBA" id="ARBA00023015"/>
    </source>
</evidence>
<keyword evidence="8" id="KW-0804">Transcription</keyword>
<protein>
    <submittedName>
        <fullName evidence="12">DEBR0S2_05468g1_1</fullName>
    </submittedName>
</protein>
<dbReference type="InterPro" id="IPR048538">
    <property type="entry name" value="Rrn7_cyclin_C"/>
</dbReference>
<dbReference type="InterPro" id="IPR033599">
    <property type="entry name" value="TAF1B/Rrn7"/>
</dbReference>
<sequence>MSTSGFRRGPVCGVDNCPSRLWRTINGRMVCQFGHVNEYALEFNDEEENMESLASGRMTRRLNNVVGLSQTTARHRIAQKMMDNANTGFLYGSELNVLMLRSMQIILSKQARAVIDIYGLDSDLYISFVKLYWSRLLAESYKDQTSAGFKFAINIAVLLEICYIALCKVTTPVYLTDFLNAVNLELIPCNKAIDCLPASIFRRIPPTSHTKFKFNLNFRASFFKYRYVNRFVKHRSELSQIKLNYQPLLVRLVLDMYLPLELIQLVSEIISRASVSMKFDQEELHPELKLIGILIVAVRIFFQHSPNMYGKWLFLYTEHRNDPERFNTLVNPVAVQAEIQFHSKPKDIFRWDRYKIGQVADLYQKYYLPVSSNENIPTFAKGSGGQKMLVRGLNSIFSLDQETETQADEKLALSKYKEHFSRIYTQLYESDNTHDYKVSKCTLDSLELVDVLVDHFRDNTGLLYRDFEPIVGYGEQIVAIWDKQGIPDREA</sequence>
<evidence type="ECO:0000259" key="10">
    <source>
        <dbReference type="Pfam" id="PF11781"/>
    </source>
</evidence>
<organism evidence="12 13">
    <name type="scientific">Dekkera bruxellensis</name>
    <name type="common">Brettanomyces custersii</name>
    <dbReference type="NCBI Taxonomy" id="5007"/>
    <lineage>
        <taxon>Eukaryota</taxon>
        <taxon>Fungi</taxon>
        <taxon>Dikarya</taxon>
        <taxon>Ascomycota</taxon>
        <taxon>Saccharomycotina</taxon>
        <taxon>Pichiomycetes</taxon>
        <taxon>Pichiales</taxon>
        <taxon>Pichiaceae</taxon>
        <taxon>Brettanomyces</taxon>
    </lineage>
</organism>
<feature type="domain" description="RRN7-type" evidence="10">
    <location>
        <begin position="7"/>
        <end position="38"/>
    </location>
</feature>
<dbReference type="GO" id="GO:0042790">
    <property type="term" value="P:nucleolar large rRNA transcription by RNA polymerase I"/>
    <property type="evidence" value="ECO:0007669"/>
    <property type="project" value="TreeGrafter"/>
</dbReference>
<evidence type="ECO:0000259" key="11">
    <source>
        <dbReference type="Pfam" id="PF20645"/>
    </source>
</evidence>
<keyword evidence="13" id="KW-1185">Reference proteome</keyword>
<dbReference type="EMBL" id="CABFWN010000002">
    <property type="protein sequence ID" value="VUG17375.1"/>
    <property type="molecule type" value="Genomic_DNA"/>
</dbReference>
<dbReference type="InterPro" id="IPR021752">
    <property type="entry name" value="TF_Rrn7_Zf"/>
</dbReference>
<evidence type="ECO:0000256" key="9">
    <source>
        <dbReference type="ARBA" id="ARBA00023242"/>
    </source>
</evidence>
<dbReference type="Proteomes" id="UP000478008">
    <property type="component" value="Unassembled WGS sequence"/>
</dbReference>
<keyword evidence="7" id="KW-0238">DNA-binding</keyword>
<comment type="subcellular location">
    <subcellularLocation>
        <location evidence="1">Nucleus</location>
        <location evidence="1">Nucleolus</location>
    </subcellularLocation>
</comment>
<evidence type="ECO:0000256" key="8">
    <source>
        <dbReference type="ARBA" id="ARBA00023163"/>
    </source>
</evidence>
<dbReference type="GO" id="GO:0070860">
    <property type="term" value="C:RNA polymerase I core factor complex"/>
    <property type="evidence" value="ECO:0007669"/>
    <property type="project" value="InterPro"/>
</dbReference>
<name>A0A7D9CWL3_DEKBR</name>
<dbReference type="GO" id="GO:0008270">
    <property type="term" value="F:zinc ion binding"/>
    <property type="evidence" value="ECO:0007669"/>
    <property type="project" value="UniProtKB-KW"/>
</dbReference>
<dbReference type="AlphaFoldDB" id="A0A7D9CWL3"/>
<evidence type="ECO:0000256" key="2">
    <source>
        <dbReference type="ARBA" id="ARBA00006899"/>
    </source>
</evidence>
<evidence type="ECO:0000256" key="3">
    <source>
        <dbReference type="ARBA" id="ARBA00022723"/>
    </source>
</evidence>
<evidence type="ECO:0000313" key="12">
    <source>
        <dbReference type="EMBL" id="VUG17375.1"/>
    </source>
</evidence>
<gene>
    <name evidence="12" type="ORF">DEBR0S2_05468G</name>
</gene>
<dbReference type="Pfam" id="PF20645">
    <property type="entry name" value="Rrn7_cyclin_C"/>
    <property type="match status" value="1"/>
</dbReference>
<keyword evidence="9" id="KW-0539">Nucleus</keyword>
<dbReference type="GO" id="GO:0001164">
    <property type="term" value="F:RNA polymerase I core promoter sequence-specific DNA binding"/>
    <property type="evidence" value="ECO:0007669"/>
    <property type="project" value="InterPro"/>
</dbReference>
<dbReference type="Pfam" id="PF11781">
    <property type="entry name" value="Zn_ribbon_RRN7"/>
    <property type="match status" value="1"/>
</dbReference>
<dbReference type="PANTHER" id="PTHR31576:SF2">
    <property type="entry name" value="TATA BOX-BINDING PROTEIN-ASSOCIATED FACTOR RNA POLYMERASE I SUBUNIT B"/>
    <property type="match status" value="1"/>
</dbReference>
<dbReference type="PANTHER" id="PTHR31576">
    <property type="entry name" value="TATA BOX-BINDING PROTEIN-ASSOCIATED FACTOR RNA POLYMERASE I SUBUNIT B"/>
    <property type="match status" value="1"/>
</dbReference>
<evidence type="ECO:0000256" key="4">
    <source>
        <dbReference type="ARBA" id="ARBA00022771"/>
    </source>
</evidence>
<accession>A0A7D9CWL3</accession>
<proteinExistence type="inferred from homology"/>
<evidence type="ECO:0000256" key="1">
    <source>
        <dbReference type="ARBA" id="ARBA00004604"/>
    </source>
</evidence>
<evidence type="ECO:0000256" key="5">
    <source>
        <dbReference type="ARBA" id="ARBA00022833"/>
    </source>
</evidence>
<keyword evidence="6" id="KW-0805">Transcription regulation</keyword>
<evidence type="ECO:0000256" key="7">
    <source>
        <dbReference type="ARBA" id="ARBA00023125"/>
    </source>
</evidence>